<dbReference type="Proteomes" id="UP001381693">
    <property type="component" value="Unassembled WGS sequence"/>
</dbReference>
<dbReference type="EMBL" id="JAXCGZ010001997">
    <property type="protein sequence ID" value="KAK7084728.1"/>
    <property type="molecule type" value="Genomic_DNA"/>
</dbReference>
<evidence type="ECO:0000313" key="1">
    <source>
        <dbReference type="EMBL" id="KAK7084728.1"/>
    </source>
</evidence>
<sequence length="79" mass="8391">MSRSLGLAVNRSSYVSSINMVVVPPAAVIVTENLPPGTSTVCKRGQTRESASSYTWIKCLLLLPLGIIPDINPFSADAD</sequence>
<comment type="caution">
    <text evidence="1">The sequence shown here is derived from an EMBL/GenBank/DDBJ whole genome shotgun (WGS) entry which is preliminary data.</text>
</comment>
<dbReference type="AlphaFoldDB" id="A0AAN9ADL2"/>
<evidence type="ECO:0000313" key="2">
    <source>
        <dbReference type="Proteomes" id="UP001381693"/>
    </source>
</evidence>
<name>A0AAN9ADL2_HALRR</name>
<reference evidence="1 2" key="1">
    <citation type="submission" date="2023-11" db="EMBL/GenBank/DDBJ databases">
        <title>Halocaridina rubra genome assembly.</title>
        <authorList>
            <person name="Smith C."/>
        </authorList>
    </citation>
    <scope>NUCLEOTIDE SEQUENCE [LARGE SCALE GENOMIC DNA]</scope>
    <source>
        <strain evidence="1">EP-1</strain>
        <tissue evidence="1">Whole</tissue>
    </source>
</reference>
<protein>
    <submittedName>
        <fullName evidence="1">Uncharacterized protein</fullName>
    </submittedName>
</protein>
<accession>A0AAN9ADL2</accession>
<keyword evidence="2" id="KW-1185">Reference proteome</keyword>
<gene>
    <name evidence="1" type="ORF">SK128_010555</name>
</gene>
<proteinExistence type="predicted"/>
<organism evidence="1 2">
    <name type="scientific">Halocaridina rubra</name>
    <name type="common">Hawaiian red shrimp</name>
    <dbReference type="NCBI Taxonomy" id="373956"/>
    <lineage>
        <taxon>Eukaryota</taxon>
        <taxon>Metazoa</taxon>
        <taxon>Ecdysozoa</taxon>
        <taxon>Arthropoda</taxon>
        <taxon>Crustacea</taxon>
        <taxon>Multicrustacea</taxon>
        <taxon>Malacostraca</taxon>
        <taxon>Eumalacostraca</taxon>
        <taxon>Eucarida</taxon>
        <taxon>Decapoda</taxon>
        <taxon>Pleocyemata</taxon>
        <taxon>Caridea</taxon>
        <taxon>Atyoidea</taxon>
        <taxon>Atyidae</taxon>
        <taxon>Halocaridina</taxon>
    </lineage>
</organism>